<reference evidence="2 3" key="1">
    <citation type="submission" date="2007-10" db="EMBL/GenBank/DDBJ databases">
        <authorList>
            <person name="Yayanos A."/>
            <person name="Ferriera S."/>
            <person name="Johnson J."/>
            <person name="Kravitz S."/>
            <person name="Halpern A."/>
            <person name="Remington K."/>
            <person name="Beeson K."/>
            <person name="Tran B."/>
            <person name="Rogers Y.-H."/>
            <person name="Friedman R."/>
            <person name="Venter J.C."/>
        </authorList>
    </citation>
    <scope>NUCLEOTIDE SEQUENCE [LARGE SCALE GENOMIC DNA]</scope>
    <source>
        <strain evidence="2 3">KT99</strain>
    </source>
</reference>
<dbReference type="EMBL" id="ABIC01000011">
    <property type="protein sequence ID" value="EDQ01220.1"/>
    <property type="molecule type" value="Genomic_DNA"/>
</dbReference>
<feature type="transmembrane region" description="Helical" evidence="1">
    <location>
        <begin position="35"/>
        <end position="52"/>
    </location>
</feature>
<dbReference type="AlphaFoldDB" id="A9D681"/>
<gene>
    <name evidence="2" type="ORF">KT99_17031</name>
</gene>
<evidence type="ECO:0000313" key="2">
    <source>
        <dbReference type="EMBL" id="EDQ01220.1"/>
    </source>
</evidence>
<proteinExistence type="predicted"/>
<protein>
    <submittedName>
        <fullName evidence="2">Uncharacterized protein</fullName>
    </submittedName>
</protein>
<keyword evidence="1" id="KW-0472">Membrane</keyword>
<organism evidence="2 3">
    <name type="scientific">Shewanella benthica KT99</name>
    <dbReference type="NCBI Taxonomy" id="314608"/>
    <lineage>
        <taxon>Bacteria</taxon>
        <taxon>Pseudomonadati</taxon>
        <taxon>Pseudomonadota</taxon>
        <taxon>Gammaproteobacteria</taxon>
        <taxon>Alteromonadales</taxon>
        <taxon>Shewanellaceae</taxon>
        <taxon>Shewanella</taxon>
    </lineage>
</organism>
<sequence>MYEKMTLNWVSWVLLKRYLAYLLVESGLHRPYRQVTILSVLVIFLLLNMTGIKKAALATFFF</sequence>
<keyword evidence="1" id="KW-1133">Transmembrane helix</keyword>
<accession>A9D681</accession>
<comment type="caution">
    <text evidence="2">The sequence shown here is derived from an EMBL/GenBank/DDBJ whole genome shotgun (WGS) entry which is preliminary data.</text>
</comment>
<evidence type="ECO:0000313" key="3">
    <source>
        <dbReference type="Proteomes" id="UP000005839"/>
    </source>
</evidence>
<evidence type="ECO:0000256" key="1">
    <source>
        <dbReference type="SAM" id="Phobius"/>
    </source>
</evidence>
<keyword evidence="1" id="KW-0812">Transmembrane</keyword>
<name>A9D681_9GAMM</name>
<dbReference type="Proteomes" id="UP000005839">
    <property type="component" value="Unassembled WGS sequence"/>
</dbReference>
<keyword evidence="3" id="KW-1185">Reference proteome</keyword>